<dbReference type="InterPro" id="IPR042097">
    <property type="entry name" value="Aminopeptidase_N-like_N_sf"/>
</dbReference>
<dbReference type="SUPFAM" id="SSF63737">
    <property type="entry name" value="Leukotriene A4 hydrolase N-terminal domain"/>
    <property type="match status" value="1"/>
</dbReference>
<accession>A0A127V7X3</accession>
<dbReference type="EMBL" id="CP014504">
    <property type="protein sequence ID" value="AMP97360.1"/>
    <property type="molecule type" value="Genomic_DNA"/>
</dbReference>
<dbReference type="GO" id="GO:0005615">
    <property type="term" value="C:extracellular space"/>
    <property type="evidence" value="ECO:0007669"/>
    <property type="project" value="TreeGrafter"/>
</dbReference>
<dbReference type="Pfam" id="PF01433">
    <property type="entry name" value="Peptidase_M1"/>
    <property type="match status" value="1"/>
</dbReference>
<feature type="domain" description="Peptidase M1 membrane alanine aminopeptidase" evidence="1">
    <location>
        <begin position="333"/>
        <end position="476"/>
    </location>
</feature>
<dbReference type="GO" id="GO:0042277">
    <property type="term" value="F:peptide binding"/>
    <property type="evidence" value="ECO:0007669"/>
    <property type="project" value="TreeGrafter"/>
</dbReference>
<evidence type="ECO:0000313" key="2">
    <source>
        <dbReference type="EMBL" id="AMP97360.1"/>
    </source>
</evidence>
<sequence length="556" mass="63510">MDCKKALYLWLVVFFTNLPVKTKAQSSAQKMTFSRADTLKGNLTPLRSCYDLNFYHLDVKFNIDKRFISGSNLFRFTATQDFTRLQFDLFANLNIDKIVYHNQVLPYTREFNAVFISFPELIKKDSKDEFTVFYSGYPNVALKAPRESGVVFAKDSLGYPLVATACESKGASIWWPNKDHLSDEPDSMLISVSVPKDLKEVSNGRLRKVTDLKNGYKRFDWFVGNSINNYNVAVNIGNYTHFSDSYTGEKGKLTLDYWVLPYNLSRAKVDFAKNVKPLLKAYEYWFGPYPFYEDGYKLVETPYPAMEHQSAISYGGYMRGGPKNELIGVPGGEKWDFVIVHESAHEWFGNNITAKDLGDLWIHEAFGSYAESLFIEKLYNKNAGQKYLYANRAGIANDGLIVAPYHVNQMGSGDMYSKGAMLLNTVRTIINDDEKWRSILRGLNKEYYHQTVTYNQVVHYISMKSGQNLEPVFDQYLRYKSLPVLELAVKNGKLNCRWIAEAEGFNMPIRVKISGGAYHFIYPSAKFAPIDLAGISAENIEVDTSNYYIGLIRPKI</sequence>
<gene>
    <name evidence="2" type="ORF">AY601_0398</name>
</gene>
<dbReference type="OrthoDB" id="100605at2"/>
<dbReference type="CDD" id="cd09603">
    <property type="entry name" value="M1_APN_like"/>
    <property type="match status" value="1"/>
</dbReference>
<evidence type="ECO:0000313" key="3">
    <source>
        <dbReference type="Proteomes" id="UP000071561"/>
    </source>
</evidence>
<keyword evidence="3" id="KW-1185">Reference proteome</keyword>
<dbReference type="Proteomes" id="UP000071561">
    <property type="component" value="Chromosome"/>
</dbReference>
<dbReference type="GO" id="GO:0070006">
    <property type="term" value="F:metalloaminopeptidase activity"/>
    <property type="evidence" value="ECO:0007669"/>
    <property type="project" value="TreeGrafter"/>
</dbReference>
<dbReference type="AlphaFoldDB" id="A0A127V7X3"/>
<name>A0A127V7X3_9SPHI</name>
<dbReference type="Gene3D" id="2.60.40.1730">
    <property type="entry name" value="tricorn interacting facor f3 domain"/>
    <property type="match status" value="1"/>
</dbReference>
<organism evidence="2 3">
    <name type="scientific">Pedobacter cryoconitis</name>
    <dbReference type="NCBI Taxonomy" id="188932"/>
    <lineage>
        <taxon>Bacteria</taxon>
        <taxon>Pseudomonadati</taxon>
        <taxon>Bacteroidota</taxon>
        <taxon>Sphingobacteriia</taxon>
        <taxon>Sphingobacteriales</taxon>
        <taxon>Sphingobacteriaceae</taxon>
        <taxon>Pedobacter</taxon>
    </lineage>
</organism>
<evidence type="ECO:0000259" key="1">
    <source>
        <dbReference type="Pfam" id="PF01433"/>
    </source>
</evidence>
<dbReference type="InterPro" id="IPR050344">
    <property type="entry name" value="Peptidase_M1_aminopeptidases"/>
</dbReference>
<dbReference type="PATRIC" id="fig|188932.3.peg.406"/>
<dbReference type="InterPro" id="IPR027268">
    <property type="entry name" value="Peptidase_M4/M1_CTD_sf"/>
</dbReference>
<dbReference type="InterPro" id="IPR014782">
    <property type="entry name" value="Peptidase_M1_dom"/>
</dbReference>
<dbReference type="GO" id="GO:0008270">
    <property type="term" value="F:zinc ion binding"/>
    <property type="evidence" value="ECO:0007669"/>
    <property type="project" value="InterPro"/>
</dbReference>
<dbReference type="PANTHER" id="PTHR11533:SF174">
    <property type="entry name" value="PUROMYCIN-SENSITIVE AMINOPEPTIDASE-RELATED"/>
    <property type="match status" value="1"/>
</dbReference>
<dbReference type="SUPFAM" id="SSF55486">
    <property type="entry name" value="Metalloproteases ('zincins'), catalytic domain"/>
    <property type="match status" value="1"/>
</dbReference>
<dbReference type="Gene3D" id="1.10.390.10">
    <property type="entry name" value="Neutral Protease Domain 2"/>
    <property type="match status" value="1"/>
</dbReference>
<reference evidence="2 3" key="1">
    <citation type="submission" date="2016-03" db="EMBL/GenBank/DDBJ databases">
        <title>Complete genome sequence of Pedobacter cryoconitis PAMC 27485.</title>
        <authorList>
            <person name="Lee J."/>
            <person name="Kim O.-S."/>
        </authorList>
    </citation>
    <scope>NUCLEOTIDE SEQUENCE [LARGE SCALE GENOMIC DNA]</scope>
    <source>
        <strain evidence="2 3">PAMC 27485</strain>
    </source>
</reference>
<dbReference type="RefSeq" id="WP_068395672.1">
    <property type="nucleotide sequence ID" value="NZ_CP014504.1"/>
</dbReference>
<proteinExistence type="predicted"/>
<dbReference type="GO" id="GO:0043171">
    <property type="term" value="P:peptide catabolic process"/>
    <property type="evidence" value="ECO:0007669"/>
    <property type="project" value="TreeGrafter"/>
</dbReference>
<dbReference type="KEGG" id="pcm:AY601_0398"/>
<dbReference type="GO" id="GO:0016020">
    <property type="term" value="C:membrane"/>
    <property type="evidence" value="ECO:0007669"/>
    <property type="project" value="TreeGrafter"/>
</dbReference>
<dbReference type="GO" id="GO:0005737">
    <property type="term" value="C:cytoplasm"/>
    <property type="evidence" value="ECO:0007669"/>
    <property type="project" value="TreeGrafter"/>
</dbReference>
<protein>
    <submittedName>
        <fullName evidence="2">Peptidase M1</fullName>
    </submittedName>
</protein>
<dbReference type="PANTHER" id="PTHR11533">
    <property type="entry name" value="PROTEASE M1 ZINC METALLOPROTEASE"/>
    <property type="match status" value="1"/>
</dbReference>